<name>A0A6I8T3T4_AEDAE</name>
<dbReference type="EnsemblMetazoa" id="AAEL000652-RB">
    <property type="protein sequence ID" value="AAEL000652-PB"/>
    <property type="gene ID" value="AAEL000652"/>
</dbReference>
<evidence type="ECO:0000256" key="4">
    <source>
        <dbReference type="ARBA" id="ARBA00022859"/>
    </source>
</evidence>
<dbReference type="GO" id="GO:0005576">
    <property type="term" value="C:extracellular region"/>
    <property type="evidence" value="ECO:0007669"/>
    <property type="project" value="UniProtKB-ARBA"/>
</dbReference>
<evidence type="ECO:0000313" key="7">
    <source>
        <dbReference type="Proteomes" id="UP000008820"/>
    </source>
</evidence>
<dbReference type="CDD" id="cd02179">
    <property type="entry name" value="GH16_beta_GRP"/>
    <property type="match status" value="1"/>
</dbReference>
<dbReference type="GO" id="GO:0005975">
    <property type="term" value="P:carbohydrate metabolic process"/>
    <property type="evidence" value="ECO:0007669"/>
    <property type="project" value="InterPro"/>
</dbReference>
<evidence type="ECO:0000256" key="2">
    <source>
        <dbReference type="ARBA" id="ARBA00022588"/>
    </source>
</evidence>
<dbReference type="GO" id="GO:0045087">
    <property type="term" value="P:innate immune response"/>
    <property type="evidence" value="ECO:0007669"/>
    <property type="project" value="UniProtKB-KW"/>
</dbReference>
<dbReference type="InterPro" id="IPR035806">
    <property type="entry name" value="GH16_GRP_C"/>
</dbReference>
<dbReference type="GO" id="GO:0030246">
    <property type="term" value="F:carbohydrate binding"/>
    <property type="evidence" value="ECO:0007669"/>
    <property type="project" value="InterPro"/>
</dbReference>
<dbReference type="InterPro" id="IPR031756">
    <property type="entry name" value="BGBP_N"/>
</dbReference>
<dbReference type="OrthoDB" id="4781at2759"/>
<comment type="similarity">
    <text evidence="1">Belongs to the insect beta-1,3-glucan binding protein family.</text>
</comment>
<dbReference type="PANTHER" id="PTHR10963:SF60">
    <property type="entry name" value="GRAM-NEGATIVE BACTERIA-BINDING PROTEIN 1-RELATED"/>
    <property type="match status" value="1"/>
</dbReference>
<evidence type="ECO:0000256" key="3">
    <source>
        <dbReference type="ARBA" id="ARBA00022729"/>
    </source>
</evidence>
<dbReference type="Gene3D" id="2.60.120.200">
    <property type="match status" value="1"/>
</dbReference>
<dbReference type="PANTHER" id="PTHR10963">
    <property type="entry name" value="GLYCOSYL HYDROLASE-RELATED"/>
    <property type="match status" value="1"/>
</dbReference>
<keyword evidence="2" id="KW-0399">Innate immunity</keyword>
<evidence type="ECO:0000256" key="1">
    <source>
        <dbReference type="ARBA" id="ARBA00008781"/>
    </source>
</evidence>
<dbReference type="InParanoid" id="A0A6I8T3T4"/>
<gene>
    <name evidence="6" type="primary">5565422</name>
</gene>
<dbReference type="FunFam" id="2.60.120.200:FF:000235">
    <property type="entry name" value="Beta-1,3-glucan-binding protein"/>
    <property type="match status" value="1"/>
</dbReference>
<keyword evidence="7" id="KW-1185">Reference proteome</keyword>
<accession>A0A6I8T3T4</accession>
<dbReference type="AlphaFoldDB" id="A0A6I8T3T4"/>
<organism evidence="6 7">
    <name type="scientific">Aedes aegypti</name>
    <name type="common">Yellowfever mosquito</name>
    <name type="synonym">Culex aegypti</name>
    <dbReference type="NCBI Taxonomy" id="7159"/>
    <lineage>
        <taxon>Eukaryota</taxon>
        <taxon>Metazoa</taxon>
        <taxon>Ecdysozoa</taxon>
        <taxon>Arthropoda</taxon>
        <taxon>Hexapoda</taxon>
        <taxon>Insecta</taxon>
        <taxon>Pterygota</taxon>
        <taxon>Neoptera</taxon>
        <taxon>Endopterygota</taxon>
        <taxon>Diptera</taxon>
        <taxon>Nematocera</taxon>
        <taxon>Culicoidea</taxon>
        <taxon>Culicidae</taxon>
        <taxon>Culicinae</taxon>
        <taxon>Aedini</taxon>
        <taxon>Aedes</taxon>
        <taxon>Stegomyia</taxon>
    </lineage>
</organism>
<protein>
    <submittedName>
        <fullName evidence="6">Uncharacterized protein</fullName>
    </submittedName>
</protein>
<dbReference type="PROSITE" id="PS51969">
    <property type="entry name" value="CBM39"/>
    <property type="match status" value="1"/>
</dbReference>
<dbReference type="GO" id="GO:0004553">
    <property type="term" value="F:hydrolase activity, hydrolyzing O-glycosyl compounds"/>
    <property type="evidence" value="ECO:0007669"/>
    <property type="project" value="InterPro"/>
</dbReference>
<reference evidence="6 7" key="1">
    <citation type="submission" date="2017-06" db="EMBL/GenBank/DDBJ databases">
        <title>Aedes aegypti genome working group (AGWG) sequencing and assembly.</title>
        <authorList>
            <consortium name="Aedes aegypti Genome Working Group (AGWG)"/>
            <person name="Matthews B.J."/>
        </authorList>
    </citation>
    <scope>NUCLEOTIDE SEQUENCE [LARGE SCALE GENOMIC DNA]</scope>
    <source>
        <strain evidence="6 7">LVP_AGWG</strain>
    </source>
</reference>
<dbReference type="InterPro" id="IPR013320">
    <property type="entry name" value="ConA-like_dom_sf"/>
</dbReference>
<keyword evidence="4" id="KW-0391">Immunity</keyword>
<evidence type="ECO:0000313" key="6">
    <source>
        <dbReference type="EnsemblMetazoa" id="AAEL000652-PB"/>
    </source>
</evidence>
<proteinExistence type="inferred from homology"/>
<dbReference type="FunCoup" id="A0A6I8T3T4">
    <property type="interactions" value="70"/>
</dbReference>
<keyword evidence="5" id="KW-0325">Glycoprotein</keyword>
<dbReference type="InterPro" id="IPR000757">
    <property type="entry name" value="Beta-glucanase-like"/>
</dbReference>
<keyword evidence="3" id="KW-0732">Signal</keyword>
<dbReference type="Gene3D" id="2.60.40.2140">
    <property type="entry name" value="Beta-1,3-glucan-recognition protein, N-terminal domain"/>
    <property type="match status" value="1"/>
</dbReference>
<reference evidence="6" key="2">
    <citation type="submission" date="2020-05" db="UniProtKB">
        <authorList>
            <consortium name="EnsemblMetazoa"/>
        </authorList>
    </citation>
    <scope>IDENTIFICATION</scope>
    <source>
        <strain evidence="6">LVP_AGWG</strain>
    </source>
</reference>
<dbReference type="InterPro" id="IPR050546">
    <property type="entry name" value="Glycosyl_Hydrlase_16"/>
</dbReference>
<sequence length="538" mass="61720">MEPFVCLQSLIALLGILVISVEMTPRRNPRYRPPKPRFEVYNPKGLIASIPAEPGITLFTFHGKLNKRFEDEYEIGRWAKSVSQPRNGRFTFVDRKAELQPGDVIYYKTVITHNGVTYRGNYGVYEVTRFTGNTPGSDGGGRKTTTTSTLPPFVYKNNERRTKGVDQDTYVPMGPFDYESKELASPPLIRTRTISTQTSAEDLDYKECDRARTQVNGRKVCSGKLIFEETFDSKELNGQKWRIENRFASDPDNEFVVYADFKENIQIRNGKLNIRPSLFESKFGPGSTNTKFMFAAECTGLLNSRDCIRDRKIDFDMIPPVLSAQISTFNSFKFLYGKILIRAKLPRGDWIFPQLYLKPSNEFYGRDEYASGLMRVAYAPGGPKLRNQLSGGLILNHAEPLRCSKMCTLTRPRNWNDDFHVFGLTWSPEGVYMEVDDEVYCHIDPEEGFYNEVKATKPQFANLWRLSGNRMAPFDKEFFISLGVGVGGHYDFHLFQDKPWKDLSVKAMHTFWSARGNWYSTWNSNSTLQVDYVKVFAI</sequence>
<dbReference type="InterPro" id="IPR043030">
    <property type="entry name" value="BGBP_N_sf"/>
</dbReference>
<evidence type="ECO:0000256" key="5">
    <source>
        <dbReference type="ARBA" id="ARBA00023180"/>
    </source>
</evidence>
<dbReference type="SUPFAM" id="SSF49899">
    <property type="entry name" value="Concanavalin A-like lectins/glucanases"/>
    <property type="match status" value="1"/>
</dbReference>
<dbReference type="PROSITE" id="PS51762">
    <property type="entry name" value="GH16_2"/>
    <property type="match status" value="1"/>
</dbReference>
<dbReference type="Pfam" id="PF15886">
    <property type="entry name" value="CBM39"/>
    <property type="match status" value="1"/>
</dbReference>
<dbReference type="Proteomes" id="UP000008820">
    <property type="component" value="Chromosome 3"/>
</dbReference>
<dbReference type="GO" id="GO:0045088">
    <property type="term" value="P:regulation of innate immune response"/>
    <property type="evidence" value="ECO:0007669"/>
    <property type="project" value="UniProtKB-ARBA"/>
</dbReference>